<dbReference type="AlphaFoldDB" id="A0AAF3EMX5"/>
<feature type="chain" id="PRO_5042146594" evidence="1">
    <location>
        <begin position="16"/>
        <end position="149"/>
    </location>
</feature>
<protein>
    <submittedName>
        <fullName evidence="3">Uncharacterized protein</fullName>
    </submittedName>
</protein>
<keyword evidence="2" id="KW-1185">Reference proteome</keyword>
<feature type="signal peptide" evidence="1">
    <location>
        <begin position="1"/>
        <end position="15"/>
    </location>
</feature>
<evidence type="ECO:0000313" key="3">
    <source>
        <dbReference type="WBParaSite" id="MBELARI_LOCUS15386"/>
    </source>
</evidence>
<evidence type="ECO:0000313" key="2">
    <source>
        <dbReference type="Proteomes" id="UP000887575"/>
    </source>
</evidence>
<keyword evidence="1" id="KW-0732">Signal</keyword>
<dbReference type="WBParaSite" id="MBELARI_LOCUS15386">
    <property type="protein sequence ID" value="MBELARI_LOCUS15386"/>
    <property type="gene ID" value="MBELARI_LOCUS15386"/>
</dbReference>
<evidence type="ECO:0000256" key="1">
    <source>
        <dbReference type="SAM" id="SignalP"/>
    </source>
</evidence>
<name>A0AAF3EMX5_9BILA</name>
<accession>A0AAF3EMX5</accession>
<reference evidence="3" key="1">
    <citation type="submission" date="2024-02" db="UniProtKB">
        <authorList>
            <consortium name="WormBaseParasite"/>
        </authorList>
    </citation>
    <scope>IDENTIFICATION</scope>
</reference>
<proteinExistence type="predicted"/>
<dbReference type="Proteomes" id="UP000887575">
    <property type="component" value="Unassembled WGS sequence"/>
</dbReference>
<sequence length="149" mass="16312">MITIVICVLIGVNTALQSSHVSQEDICRELNTRNTTSGPPELSKAISFAKTLFCNEFEAENFNTYLVCSKEKTSSINAHCKTEAALSSTDCPRKAEAMDCTLKQSIEVCQAGQNELIKMALLGEIGILIGPGKCKKELIEAMRKLQKKL</sequence>
<organism evidence="2 3">
    <name type="scientific">Mesorhabditis belari</name>
    <dbReference type="NCBI Taxonomy" id="2138241"/>
    <lineage>
        <taxon>Eukaryota</taxon>
        <taxon>Metazoa</taxon>
        <taxon>Ecdysozoa</taxon>
        <taxon>Nematoda</taxon>
        <taxon>Chromadorea</taxon>
        <taxon>Rhabditida</taxon>
        <taxon>Rhabditina</taxon>
        <taxon>Rhabditomorpha</taxon>
        <taxon>Rhabditoidea</taxon>
        <taxon>Rhabditidae</taxon>
        <taxon>Mesorhabditinae</taxon>
        <taxon>Mesorhabditis</taxon>
    </lineage>
</organism>